<dbReference type="PROSITE" id="PS50045">
    <property type="entry name" value="SIGMA54_INTERACT_4"/>
    <property type="match status" value="1"/>
</dbReference>
<evidence type="ECO:0000256" key="5">
    <source>
        <dbReference type="SAM" id="Coils"/>
    </source>
</evidence>
<dbReference type="SUPFAM" id="SSF52540">
    <property type="entry name" value="P-loop containing nucleoside triphosphate hydrolases"/>
    <property type="match status" value="1"/>
</dbReference>
<keyword evidence="4" id="KW-0804">Transcription</keyword>
<dbReference type="PROSITE" id="PS50112">
    <property type="entry name" value="PAS"/>
    <property type="match status" value="1"/>
</dbReference>
<evidence type="ECO:0000256" key="1">
    <source>
        <dbReference type="ARBA" id="ARBA00022741"/>
    </source>
</evidence>
<evidence type="ECO:0000313" key="9">
    <source>
        <dbReference type="Proteomes" id="UP000196475"/>
    </source>
</evidence>
<evidence type="ECO:0000259" key="6">
    <source>
        <dbReference type="PROSITE" id="PS50045"/>
    </source>
</evidence>
<dbReference type="Pfam" id="PF25601">
    <property type="entry name" value="AAA_lid_14"/>
    <property type="match status" value="1"/>
</dbReference>
<dbReference type="EMBL" id="LZRT01000067">
    <property type="protein sequence ID" value="OUM87913.1"/>
    <property type="molecule type" value="Genomic_DNA"/>
</dbReference>
<dbReference type="PANTHER" id="PTHR32071">
    <property type="entry name" value="TRANSCRIPTIONAL REGULATORY PROTEIN"/>
    <property type="match status" value="1"/>
</dbReference>
<feature type="domain" description="Sigma-54 factor interaction" evidence="6">
    <location>
        <begin position="151"/>
        <end position="378"/>
    </location>
</feature>
<dbReference type="SUPFAM" id="SSF55785">
    <property type="entry name" value="PYP-like sensor domain (PAS domain)"/>
    <property type="match status" value="1"/>
</dbReference>
<evidence type="ECO:0000259" key="7">
    <source>
        <dbReference type="PROSITE" id="PS50112"/>
    </source>
</evidence>
<dbReference type="GO" id="GO:0043565">
    <property type="term" value="F:sequence-specific DNA binding"/>
    <property type="evidence" value="ECO:0007669"/>
    <property type="project" value="InterPro"/>
</dbReference>
<dbReference type="InterPro" id="IPR009057">
    <property type="entry name" value="Homeodomain-like_sf"/>
</dbReference>
<dbReference type="Gene3D" id="1.10.8.60">
    <property type="match status" value="1"/>
</dbReference>
<dbReference type="InterPro" id="IPR002078">
    <property type="entry name" value="Sigma_54_int"/>
</dbReference>
<reference evidence="9" key="1">
    <citation type="submission" date="2016-06" db="EMBL/GenBank/DDBJ databases">
        <authorList>
            <person name="Nascimento L."/>
            <person name="Pereira R.V."/>
            <person name="Martins L.F."/>
            <person name="Quaggio R.B."/>
            <person name="Silva A.M."/>
            <person name="Setubal J.C."/>
        </authorList>
    </citation>
    <scope>NUCLEOTIDE SEQUENCE [LARGE SCALE GENOMIC DNA]</scope>
</reference>
<dbReference type="PROSITE" id="PS00675">
    <property type="entry name" value="SIGMA54_INTERACT_1"/>
    <property type="match status" value="1"/>
</dbReference>
<feature type="coiled-coil region" evidence="5">
    <location>
        <begin position="117"/>
        <end position="144"/>
    </location>
</feature>
<dbReference type="Pfam" id="PF00989">
    <property type="entry name" value="PAS"/>
    <property type="match status" value="1"/>
</dbReference>
<sequence length="467" mass="53107">MSESIFEMLERESMEWFNELLDAMNVGILMLDRNGIVRLVNKEYTNITGVQKEEIVGKYLPDVRPGAVAHKTLVDKQKRSNVIRQEGDKAYVADIAPIFIKGRLSGVVSVIKSVTEIYQLTKELQKSQEQFDQLKKTVDRLNRARYTFQDIIGEEPTFVKAKELAKRTAATNLNVLIQGESGTGKELFAHAIHNASARKHHPFIAVNCSAIPSSLLESELFGYEEGAFTDSKRGGKIGLFELADRGTIFLDEVGDMSYELQAKLLRVLQDGRIRKVGAVHEKQVDVRVIAATNKDLMQLIRKKRFREDLYYRLNGVNLYIPPLRKRKQDLPLLIRHIVKTYSDGILFDFSKGAMDYFFQYDWPGNIRELINVVHYAINMTDRHLITEQHLPDSIKKAPPLKQMAASATLKEVLDNTEREMITQALMRHGTDLAGKKKAAEQLGISLPTLYNKIRRLNIEPITSSSFS</sequence>
<dbReference type="SMART" id="SM00091">
    <property type="entry name" value="PAS"/>
    <property type="match status" value="1"/>
</dbReference>
<dbReference type="CDD" id="cd00130">
    <property type="entry name" value="PAS"/>
    <property type="match status" value="1"/>
</dbReference>
<dbReference type="Proteomes" id="UP000196475">
    <property type="component" value="Unassembled WGS sequence"/>
</dbReference>
<accession>A0A1Y3PKN9</accession>
<dbReference type="CDD" id="cd00009">
    <property type="entry name" value="AAA"/>
    <property type="match status" value="1"/>
</dbReference>
<dbReference type="Pfam" id="PF02954">
    <property type="entry name" value="HTH_8"/>
    <property type="match status" value="1"/>
</dbReference>
<dbReference type="InterPro" id="IPR058031">
    <property type="entry name" value="AAA_lid_NorR"/>
</dbReference>
<dbReference type="InterPro" id="IPR025662">
    <property type="entry name" value="Sigma_54_int_dom_ATP-bd_1"/>
</dbReference>
<dbReference type="InterPro" id="IPR025944">
    <property type="entry name" value="Sigma_54_int_dom_CS"/>
</dbReference>
<organism evidence="8 9">
    <name type="scientific">Bacillus thermozeamaize</name>
    <dbReference type="NCBI Taxonomy" id="230954"/>
    <lineage>
        <taxon>Bacteria</taxon>
        <taxon>Bacillati</taxon>
        <taxon>Bacillota</taxon>
        <taxon>Bacilli</taxon>
        <taxon>Bacillales</taxon>
        <taxon>Bacillaceae</taxon>
        <taxon>Bacillus</taxon>
    </lineage>
</organism>
<evidence type="ECO:0000256" key="4">
    <source>
        <dbReference type="ARBA" id="ARBA00023163"/>
    </source>
</evidence>
<comment type="caution">
    <text evidence="8">The sequence shown here is derived from an EMBL/GenBank/DDBJ whole genome shotgun (WGS) entry which is preliminary data.</text>
</comment>
<dbReference type="Gene3D" id="1.10.10.60">
    <property type="entry name" value="Homeodomain-like"/>
    <property type="match status" value="1"/>
</dbReference>
<evidence type="ECO:0000256" key="3">
    <source>
        <dbReference type="ARBA" id="ARBA00023015"/>
    </source>
</evidence>
<dbReference type="FunFam" id="3.40.50.300:FF:000006">
    <property type="entry name" value="DNA-binding transcriptional regulator NtrC"/>
    <property type="match status" value="1"/>
</dbReference>
<feature type="domain" description="PAS" evidence="7">
    <location>
        <begin position="13"/>
        <end position="58"/>
    </location>
</feature>
<dbReference type="Gene3D" id="3.30.450.20">
    <property type="entry name" value="PAS domain"/>
    <property type="match status" value="1"/>
</dbReference>
<evidence type="ECO:0000313" key="8">
    <source>
        <dbReference type="EMBL" id="OUM87913.1"/>
    </source>
</evidence>
<dbReference type="InterPro" id="IPR002197">
    <property type="entry name" value="HTH_Fis"/>
</dbReference>
<dbReference type="GO" id="GO:0005524">
    <property type="term" value="F:ATP binding"/>
    <property type="evidence" value="ECO:0007669"/>
    <property type="project" value="UniProtKB-KW"/>
</dbReference>
<name>A0A1Y3PKN9_9BACI</name>
<dbReference type="SUPFAM" id="SSF46689">
    <property type="entry name" value="Homeodomain-like"/>
    <property type="match status" value="1"/>
</dbReference>
<dbReference type="InterPro" id="IPR035965">
    <property type="entry name" value="PAS-like_dom_sf"/>
</dbReference>
<dbReference type="GO" id="GO:0006355">
    <property type="term" value="P:regulation of DNA-templated transcription"/>
    <property type="evidence" value="ECO:0007669"/>
    <property type="project" value="InterPro"/>
</dbReference>
<dbReference type="InterPro" id="IPR000014">
    <property type="entry name" value="PAS"/>
</dbReference>
<dbReference type="InterPro" id="IPR027417">
    <property type="entry name" value="P-loop_NTPase"/>
</dbReference>
<dbReference type="PROSITE" id="PS00688">
    <property type="entry name" value="SIGMA54_INTERACT_3"/>
    <property type="match status" value="1"/>
</dbReference>
<keyword evidence="2" id="KW-0067">ATP-binding</keyword>
<dbReference type="PANTHER" id="PTHR32071:SF57">
    <property type="entry name" value="C4-DICARBOXYLATE TRANSPORT TRANSCRIPTIONAL REGULATORY PROTEIN DCTD"/>
    <property type="match status" value="1"/>
</dbReference>
<proteinExistence type="predicted"/>
<keyword evidence="1" id="KW-0547">Nucleotide-binding</keyword>
<dbReference type="SMART" id="SM00382">
    <property type="entry name" value="AAA"/>
    <property type="match status" value="1"/>
</dbReference>
<keyword evidence="5" id="KW-0175">Coiled coil</keyword>
<dbReference type="NCBIfam" id="TIGR00229">
    <property type="entry name" value="sensory_box"/>
    <property type="match status" value="1"/>
</dbReference>
<dbReference type="InterPro" id="IPR013767">
    <property type="entry name" value="PAS_fold"/>
</dbReference>
<gene>
    <name evidence="8" type="ORF">BAA01_10710</name>
</gene>
<keyword evidence="3" id="KW-0805">Transcription regulation</keyword>
<evidence type="ECO:0000256" key="2">
    <source>
        <dbReference type="ARBA" id="ARBA00022840"/>
    </source>
</evidence>
<dbReference type="Gene3D" id="3.40.50.300">
    <property type="entry name" value="P-loop containing nucleotide triphosphate hydrolases"/>
    <property type="match status" value="1"/>
</dbReference>
<dbReference type="InterPro" id="IPR003593">
    <property type="entry name" value="AAA+_ATPase"/>
</dbReference>
<dbReference type="AlphaFoldDB" id="A0A1Y3PKN9"/>
<dbReference type="Pfam" id="PF00158">
    <property type="entry name" value="Sigma54_activat"/>
    <property type="match status" value="1"/>
</dbReference>
<protein>
    <submittedName>
        <fullName evidence="8">Fis family transcriptional regulator</fullName>
    </submittedName>
</protein>